<evidence type="ECO:0008006" key="7">
    <source>
        <dbReference type="Google" id="ProtNLM"/>
    </source>
</evidence>
<evidence type="ECO:0000313" key="6">
    <source>
        <dbReference type="Proteomes" id="UP000007963"/>
    </source>
</evidence>
<dbReference type="InterPro" id="IPR005828">
    <property type="entry name" value="MFS_sugar_transport-like"/>
</dbReference>
<sequence length="149" mass="16386">MIRCPIQVGLMVVYDGVNRWELCAHPGRTTIPSAAVCHMLPGYYIHPHSGQDSLGVPVLYLADFFSTIITLFSSLSGVTSIVMLACTVSNFSWPWAVVGKTYASEIIPARLRAKVCAVELLANWIVNFCRNLYGPVVLALLAEWSIFPV</sequence>
<keyword evidence="2" id="KW-0812">Transmembrane</keyword>
<keyword evidence="4" id="KW-0472">Membrane</keyword>
<reference evidence="6" key="1">
    <citation type="submission" date="2005-09" db="EMBL/GenBank/DDBJ databases">
        <title>Annotation of the Aspergillus terreus NIH2624 genome.</title>
        <authorList>
            <person name="Birren B.W."/>
            <person name="Lander E.S."/>
            <person name="Galagan J.E."/>
            <person name="Nusbaum C."/>
            <person name="Devon K."/>
            <person name="Henn M."/>
            <person name="Ma L.-J."/>
            <person name="Jaffe D.B."/>
            <person name="Butler J."/>
            <person name="Alvarez P."/>
            <person name="Gnerre S."/>
            <person name="Grabherr M."/>
            <person name="Kleber M."/>
            <person name="Mauceli E.W."/>
            <person name="Brockman W."/>
            <person name="Rounsley S."/>
            <person name="Young S.K."/>
            <person name="LaButti K."/>
            <person name="Pushparaj V."/>
            <person name="DeCaprio D."/>
            <person name="Crawford M."/>
            <person name="Koehrsen M."/>
            <person name="Engels R."/>
            <person name="Montgomery P."/>
            <person name="Pearson M."/>
            <person name="Howarth C."/>
            <person name="Larson L."/>
            <person name="Luoma S."/>
            <person name="White J."/>
            <person name="Alvarado L."/>
            <person name="Kodira C.D."/>
            <person name="Zeng Q."/>
            <person name="Oleary S."/>
            <person name="Yandava C."/>
            <person name="Denning D.W."/>
            <person name="Nierman W.C."/>
            <person name="Milne T."/>
            <person name="Madden K."/>
        </authorList>
    </citation>
    <scope>NUCLEOTIDE SEQUENCE [LARGE SCALE GENOMIC DNA]</scope>
    <source>
        <strain evidence="6">NIH 2624 / FGSC A1156</strain>
    </source>
</reference>
<evidence type="ECO:0000256" key="4">
    <source>
        <dbReference type="ARBA" id="ARBA00023136"/>
    </source>
</evidence>
<dbReference type="Gene3D" id="1.20.1250.20">
    <property type="entry name" value="MFS general substrate transporter like domains"/>
    <property type="match status" value="1"/>
</dbReference>
<comment type="subcellular location">
    <subcellularLocation>
        <location evidence="1">Membrane</location>
    </subcellularLocation>
</comment>
<protein>
    <recommendedName>
        <fullName evidence="7">Major facilitator superfamily (MFS) profile domain-containing protein</fullName>
    </recommendedName>
</protein>
<dbReference type="OrthoDB" id="5399138at2759"/>
<dbReference type="GO" id="GO:0016020">
    <property type="term" value="C:membrane"/>
    <property type="evidence" value="ECO:0007669"/>
    <property type="project" value="UniProtKB-SubCell"/>
</dbReference>
<dbReference type="Proteomes" id="UP000007963">
    <property type="component" value="Unassembled WGS sequence"/>
</dbReference>
<dbReference type="InterPro" id="IPR036259">
    <property type="entry name" value="MFS_trans_sf"/>
</dbReference>
<evidence type="ECO:0000313" key="5">
    <source>
        <dbReference type="EMBL" id="EAU32327.1"/>
    </source>
</evidence>
<dbReference type="Pfam" id="PF00083">
    <property type="entry name" value="Sugar_tr"/>
    <property type="match status" value="1"/>
</dbReference>
<evidence type="ECO:0000256" key="3">
    <source>
        <dbReference type="ARBA" id="ARBA00022989"/>
    </source>
</evidence>
<dbReference type="EMBL" id="CH476603">
    <property type="protein sequence ID" value="EAU32327.1"/>
    <property type="molecule type" value="Genomic_DNA"/>
</dbReference>
<dbReference type="GO" id="GO:0022857">
    <property type="term" value="F:transmembrane transporter activity"/>
    <property type="evidence" value="ECO:0007669"/>
    <property type="project" value="InterPro"/>
</dbReference>
<dbReference type="RefSeq" id="XP_001209629.1">
    <property type="nucleotide sequence ID" value="XM_001209629.1"/>
</dbReference>
<gene>
    <name evidence="5" type="ORF">ATEG_06943</name>
</gene>
<evidence type="ECO:0000256" key="2">
    <source>
        <dbReference type="ARBA" id="ARBA00022692"/>
    </source>
</evidence>
<dbReference type="VEuPathDB" id="FungiDB:ATEG_06943"/>
<accession>Q0CH99</accession>
<dbReference type="GeneID" id="4319344"/>
<keyword evidence="3" id="KW-1133">Transmembrane helix</keyword>
<dbReference type="HOGENOM" id="CLU_1749238_0_0_1"/>
<name>Q0CH99_ASPTN</name>
<evidence type="ECO:0000256" key="1">
    <source>
        <dbReference type="ARBA" id="ARBA00004370"/>
    </source>
</evidence>
<organism evidence="5 6">
    <name type="scientific">Aspergillus terreus (strain NIH 2624 / FGSC A1156)</name>
    <dbReference type="NCBI Taxonomy" id="341663"/>
    <lineage>
        <taxon>Eukaryota</taxon>
        <taxon>Fungi</taxon>
        <taxon>Dikarya</taxon>
        <taxon>Ascomycota</taxon>
        <taxon>Pezizomycotina</taxon>
        <taxon>Eurotiomycetes</taxon>
        <taxon>Eurotiomycetidae</taxon>
        <taxon>Eurotiales</taxon>
        <taxon>Aspergillaceae</taxon>
        <taxon>Aspergillus</taxon>
        <taxon>Aspergillus subgen. Circumdati</taxon>
    </lineage>
</organism>
<proteinExistence type="predicted"/>
<dbReference type="AlphaFoldDB" id="Q0CH99"/>